<evidence type="ECO:0000256" key="8">
    <source>
        <dbReference type="ARBA" id="ARBA00023114"/>
    </source>
</evidence>
<feature type="signal peptide" evidence="13">
    <location>
        <begin position="1"/>
        <end position="19"/>
    </location>
</feature>
<dbReference type="InterPro" id="IPR039426">
    <property type="entry name" value="TonB-dep_rcpt-like"/>
</dbReference>
<dbReference type="RefSeq" id="WP_209620513.1">
    <property type="nucleotide sequence ID" value="NZ_JAGJRS010000021.1"/>
</dbReference>
<keyword evidence="16" id="KW-0675">Receptor</keyword>
<comment type="similarity">
    <text evidence="11 12">Belongs to the TonB-dependent receptor family.</text>
</comment>
<feature type="chain" id="PRO_5045443296" evidence="13">
    <location>
        <begin position="20"/>
        <end position="616"/>
    </location>
</feature>
<keyword evidence="5 13" id="KW-0732">Signal</keyword>
<dbReference type="InterPro" id="IPR036942">
    <property type="entry name" value="Beta-barrel_TonB_sf"/>
</dbReference>
<dbReference type="Pfam" id="PF00593">
    <property type="entry name" value="TonB_dep_Rec_b-barrel"/>
    <property type="match status" value="1"/>
</dbReference>
<dbReference type="PANTHER" id="PTHR30069">
    <property type="entry name" value="TONB-DEPENDENT OUTER MEMBRANE RECEPTOR"/>
    <property type="match status" value="1"/>
</dbReference>
<dbReference type="PANTHER" id="PTHR30069:SF53">
    <property type="entry name" value="COLICIN I RECEPTOR-RELATED"/>
    <property type="match status" value="1"/>
</dbReference>
<evidence type="ECO:0000256" key="11">
    <source>
        <dbReference type="PROSITE-ProRule" id="PRU01360"/>
    </source>
</evidence>
<dbReference type="InterPro" id="IPR010101">
    <property type="entry name" value="B12_transptr_BtuB"/>
</dbReference>
<evidence type="ECO:0000256" key="2">
    <source>
        <dbReference type="ARBA" id="ARBA00022448"/>
    </source>
</evidence>
<dbReference type="SUPFAM" id="SSF56935">
    <property type="entry name" value="Porins"/>
    <property type="match status" value="1"/>
</dbReference>
<dbReference type="InterPro" id="IPR037066">
    <property type="entry name" value="Plug_dom_sf"/>
</dbReference>
<comment type="subcellular location">
    <subcellularLocation>
        <location evidence="1 11">Cell outer membrane</location>
        <topology evidence="1 11">Multi-pass membrane protein</topology>
    </subcellularLocation>
</comment>
<dbReference type="PROSITE" id="PS52016">
    <property type="entry name" value="TONB_DEPENDENT_REC_3"/>
    <property type="match status" value="1"/>
</dbReference>
<dbReference type="InterPro" id="IPR000531">
    <property type="entry name" value="Beta-barrel_TonB"/>
</dbReference>
<keyword evidence="3 11" id="KW-1134">Transmembrane beta strand</keyword>
<evidence type="ECO:0000256" key="9">
    <source>
        <dbReference type="ARBA" id="ARBA00023136"/>
    </source>
</evidence>
<evidence type="ECO:0000256" key="13">
    <source>
        <dbReference type="SAM" id="SignalP"/>
    </source>
</evidence>
<keyword evidence="6" id="KW-0406">Ion transport</keyword>
<evidence type="ECO:0000256" key="10">
    <source>
        <dbReference type="ARBA" id="ARBA00023237"/>
    </source>
</evidence>
<evidence type="ECO:0000256" key="5">
    <source>
        <dbReference type="ARBA" id="ARBA00022729"/>
    </source>
</evidence>
<evidence type="ECO:0000256" key="7">
    <source>
        <dbReference type="ARBA" id="ARBA00023077"/>
    </source>
</evidence>
<keyword evidence="2 11" id="KW-0813">Transport</keyword>
<evidence type="ECO:0000259" key="15">
    <source>
        <dbReference type="Pfam" id="PF07715"/>
    </source>
</evidence>
<organism evidence="16 17">
    <name type="scientific">Frateuria flava</name>
    <dbReference type="NCBI Taxonomy" id="2821489"/>
    <lineage>
        <taxon>Bacteria</taxon>
        <taxon>Pseudomonadati</taxon>
        <taxon>Pseudomonadota</taxon>
        <taxon>Gammaproteobacteria</taxon>
        <taxon>Lysobacterales</taxon>
        <taxon>Rhodanobacteraceae</taxon>
        <taxon>Frateuria</taxon>
    </lineage>
</organism>
<dbReference type="Proteomes" id="UP000823790">
    <property type="component" value="Unassembled WGS sequence"/>
</dbReference>
<keyword evidence="8" id="KW-0626">Porin</keyword>
<evidence type="ECO:0000256" key="3">
    <source>
        <dbReference type="ARBA" id="ARBA00022452"/>
    </source>
</evidence>
<keyword evidence="9 11" id="KW-0472">Membrane</keyword>
<dbReference type="CDD" id="cd01347">
    <property type="entry name" value="ligand_gated_channel"/>
    <property type="match status" value="1"/>
</dbReference>
<proteinExistence type="inferred from homology"/>
<keyword evidence="17" id="KW-1185">Reference proteome</keyword>
<dbReference type="NCBIfam" id="TIGR01779">
    <property type="entry name" value="TonB-B12"/>
    <property type="match status" value="1"/>
</dbReference>
<dbReference type="Gene3D" id="2.40.170.20">
    <property type="entry name" value="TonB-dependent receptor, beta-barrel domain"/>
    <property type="match status" value="1"/>
</dbReference>
<feature type="domain" description="TonB-dependent receptor-like beta-barrel" evidence="14">
    <location>
        <begin position="224"/>
        <end position="587"/>
    </location>
</feature>
<keyword evidence="10 11" id="KW-0998">Cell outer membrane</keyword>
<gene>
    <name evidence="16" type="primary">btuB</name>
    <name evidence="16" type="ORF">J7I44_11215</name>
</gene>
<keyword evidence="4 11" id="KW-0812">Transmembrane</keyword>
<dbReference type="Pfam" id="PF07715">
    <property type="entry name" value="Plug"/>
    <property type="match status" value="1"/>
</dbReference>
<evidence type="ECO:0000256" key="6">
    <source>
        <dbReference type="ARBA" id="ARBA00023065"/>
    </source>
</evidence>
<evidence type="ECO:0000256" key="4">
    <source>
        <dbReference type="ARBA" id="ARBA00022692"/>
    </source>
</evidence>
<sequence length="616" mass="66772">MKKTLLAAALCGSSFAALAADATDPAALSPVIVTATRTAITVDDALSSVSVITREDIDRLQPVSLIDLLQGLPGVTFAQAGGLGQQSSLFLRGTNSSHTLLLIDGVRVGTVSAGIPAFDQLPLDQIERIEVVRGPRSSLYGADAIGGVIQIFTRHGPRNGSLAPSMRLGTGSRGYADGQFGLAGGDTHAWYNLSIGGQYTRGINACRVGAGTVFAGCFTDEPDADAYRNRNALANAGYRWGNGTELSATWLRSDSRVEFDGAPYGNQHHNRQQVAGAQLGFAPLAAWKVTLAAGQSLDEQRTDNDGVFVRYGDSRRSQASWQNDLSLADNQLLTLGIDWQREHLSSDTGYLDDSRSDTGGYAQYQGSFGRHEIQLSVRRDDNQQFGGHTTGAAAWGYAFDHGLKLSASWGSAFHAPTFNDLYYPYGSGNPDLQPEASRSAELGLAQQQAAWHWALNAYQTTIDQLISLDANYFPRNVSRARIRGLEAQAGTELAGWRVEGYLTLQRPENRDGGANDGHLLPRRPERTARVELDRRFGAFGVGATVLAAGDRYDDLANLHRLGGYTTTDLRASVAFARGWQLEARLANAFDRRYETVYYFNQPGRSWYLTLRYTPGG</sequence>
<evidence type="ECO:0000259" key="14">
    <source>
        <dbReference type="Pfam" id="PF00593"/>
    </source>
</evidence>
<protein>
    <submittedName>
        <fullName evidence="16">TonB-dependent vitamin B12 receptor</fullName>
    </submittedName>
</protein>
<evidence type="ECO:0000313" key="17">
    <source>
        <dbReference type="Proteomes" id="UP000823790"/>
    </source>
</evidence>
<name>A0ABS4DP82_9GAMM</name>
<evidence type="ECO:0000313" key="16">
    <source>
        <dbReference type="EMBL" id="MBP1474869.1"/>
    </source>
</evidence>
<evidence type="ECO:0000256" key="1">
    <source>
        <dbReference type="ARBA" id="ARBA00004571"/>
    </source>
</evidence>
<dbReference type="EMBL" id="JAGJRS010000021">
    <property type="protein sequence ID" value="MBP1474869.1"/>
    <property type="molecule type" value="Genomic_DNA"/>
</dbReference>
<keyword evidence="7 12" id="KW-0798">TonB box</keyword>
<dbReference type="InterPro" id="IPR012910">
    <property type="entry name" value="Plug_dom"/>
</dbReference>
<accession>A0ABS4DP82</accession>
<feature type="domain" description="TonB-dependent receptor plug" evidence="15">
    <location>
        <begin position="43"/>
        <end position="148"/>
    </location>
</feature>
<comment type="caution">
    <text evidence="16">The sequence shown here is derived from an EMBL/GenBank/DDBJ whole genome shotgun (WGS) entry which is preliminary data.</text>
</comment>
<reference evidence="16 17" key="1">
    <citation type="submission" date="2021-04" db="EMBL/GenBank/DDBJ databases">
        <authorList>
            <person name="Huq M.A."/>
        </authorList>
    </citation>
    <scope>NUCLEOTIDE SEQUENCE [LARGE SCALE GENOMIC DNA]</scope>
    <source>
        <strain evidence="16 17">MAH-13</strain>
    </source>
</reference>
<dbReference type="Gene3D" id="2.170.130.10">
    <property type="entry name" value="TonB-dependent receptor, plug domain"/>
    <property type="match status" value="1"/>
</dbReference>
<evidence type="ECO:0000256" key="12">
    <source>
        <dbReference type="RuleBase" id="RU003357"/>
    </source>
</evidence>